<dbReference type="Pfam" id="PF00877">
    <property type="entry name" value="NLPC_P60"/>
    <property type="match status" value="1"/>
</dbReference>
<dbReference type="PROSITE" id="PS51935">
    <property type="entry name" value="NLPC_P60"/>
    <property type="match status" value="1"/>
</dbReference>
<evidence type="ECO:0000256" key="4">
    <source>
        <dbReference type="ARBA" id="ARBA00022807"/>
    </source>
</evidence>
<keyword evidence="2" id="KW-0645">Protease</keyword>
<evidence type="ECO:0000313" key="7">
    <source>
        <dbReference type="Proteomes" id="UP001239909"/>
    </source>
</evidence>
<feature type="domain" description="NlpC/P60" evidence="5">
    <location>
        <begin position="173"/>
        <end position="294"/>
    </location>
</feature>
<comment type="similarity">
    <text evidence="1">Belongs to the peptidase C40 family.</text>
</comment>
<dbReference type="PANTHER" id="PTHR47053">
    <property type="entry name" value="MUREIN DD-ENDOPEPTIDASE MEPH-RELATED"/>
    <property type="match status" value="1"/>
</dbReference>
<dbReference type="SUPFAM" id="SSF54001">
    <property type="entry name" value="Cysteine proteinases"/>
    <property type="match status" value="1"/>
</dbReference>
<dbReference type="InterPro" id="IPR041382">
    <property type="entry name" value="SH3_16"/>
</dbReference>
<gene>
    <name evidence="6" type="ORF">LNKW23_29460</name>
</gene>
<dbReference type="InterPro" id="IPR051202">
    <property type="entry name" value="Peptidase_C40"/>
</dbReference>
<dbReference type="PANTHER" id="PTHR47053:SF1">
    <property type="entry name" value="MUREIN DD-ENDOPEPTIDASE MEPH-RELATED"/>
    <property type="match status" value="1"/>
</dbReference>
<keyword evidence="7" id="KW-1185">Reference proteome</keyword>
<name>A0ABQ6LKF9_9RHOB</name>
<organism evidence="6 7">
    <name type="scientific">Paralimibaculum aggregatum</name>
    <dbReference type="NCBI Taxonomy" id="3036245"/>
    <lineage>
        <taxon>Bacteria</taxon>
        <taxon>Pseudomonadati</taxon>
        <taxon>Pseudomonadota</taxon>
        <taxon>Alphaproteobacteria</taxon>
        <taxon>Rhodobacterales</taxon>
        <taxon>Paracoccaceae</taxon>
        <taxon>Paralimibaculum</taxon>
    </lineage>
</organism>
<evidence type="ECO:0000313" key="6">
    <source>
        <dbReference type="EMBL" id="GMG83733.1"/>
    </source>
</evidence>
<protein>
    <submittedName>
        <fullName evidence="6">C40 family peptidase</fullName>
    </submittedName>
</protein>
<evidence type="ECO:0000259" key="5">
    <source>
        <dbReference type="PROSITE" id="PS51935"/>
    </source>
</evidence>
<dbReference type="Gene3D" id="2.30.30.40">
    <property type="entry name" value="SH3 Domains"/>
    <property type="match status" value="1"/>
</dbReference>
<keyword evidence="4" id="KW-0788">Thiol protease</keyword>
<reference evidence="6 7" key="1">
    <citation type="submission" date="2023-04" db="EMBL/GenBank/DDBJ databases">
        <title>Marinoamorphus aggregata gen. nov., sp. Nov., isolate from tissue of brittle star Ophioplocus japonicus.</title>
        <authorList>
            <person name="Kawano K."/>
            <person name="Sawayama S."/>
            <person name="Nakagawa S."/>
        </authorList>
    </citation>
    <scope>NUCLEOTIDE SEQUENCE [LARGE SCALE GENOMIC DNA]</scope>
    <source>
        <strain evidence="6 7">NKW23</strain>
    </source>
</reference>
<comment type="caution">
    <text evidence="6">The sequence shown here is derived from an EMBL/GenBank/DDBJ whole genome shotgun (WGS) entry which is preliminary data.</text>
</comment>
<proteinExistence type="inferred from homology"/>
<dbReference type="InterPro" id="IPR000064">
    <property type="entry name" value="NLP_P60_dom"/>
</dbReference>
<sequence length="303" mass="31387">MSRAEGAANAGLDPRVTLARPDLAAAELEGRVSAERYVALREKVVCMPVAPVTATPDGGAGMTTQLLFGERVLVAEEDGHWAWVQGALDGYVGYVPLNCIDDPELMGAAAPSHRVTAVSTHVYPAPDFKSRPGGALSFGARLAVAEAVRGNQADFAALASGGFVPLSHVAPLAAPASDWVAEAERLVGVPYLWGGRSALGIDCSGLVQLALQAAGRDCPRDSDQQAAVLGTDLPRGAKPARGDLVFWKGHVGIMLNGTRLLHANIHHMAVAAEPLAAARRRIAAAPAGAVTRIARLDGEAPPD</sequence>
<accession>A0ABQ6LKF9</accession>
<dbReference type="Gene3D" id="3.90.1720.10">
    <property type="entry name" value="endopeptidase domain like (from Nostoc punctiforme)"/>
    <property type="match status" value="1"/>
</dbReference>
<dbReference type="InterPro" id="IPR038765">
    <property type="entry name" value="Papain-like_cys_pep_sf"/>
</dbReference>
<evidence type="ECO:0000256" key="3">
    <source>
        <dbReference type="ARBA" id="ARBA00022801"/>
    </source>
</evidence>
<evidence type="ECO:0000256" key="2">
    <source>
        <dbReference type="ARBA" id="ARBA00022670"/>
    </source>
</evidence>
<dbReference type="Proteomes" id="UP001239909">
    <property type="component" value="Unassembled WGS sequence"/>
</dbReference>
<dbReference type="Pfam" id="PF18348">
    <property type="entry name" value="SH3_16"/>
    <property type="match status" value="1"/>
</dbReference>
<keyword evidence="3" id="KW-0378">Hydrolase</keyword>
<evidence type="ECO:0000256" key="1">
    <source>
        <dbReference type="ARBA" id="ARBA00007074"/>
    </source>
</evidence>
<dbReference type="RefSeq" id="WP_285672523.1">
    <property type="nucleotide sequence ID" value="NZ_BSYI01000023.1"/>
</dbReference>
<dbReference type="EMBL" id="BSYI01000023">
    <property type="protein sequence ID" value="GMG83733.1"/>
    <property type="molecule type" value="Genomic_DNA"/>
</dbReference>